<evidence type="ECO:0000313" key="2">
    <source>
        <dbReference type="Proteomes" id="UP000319825"/>
    </source>
</evidence>
<proteinExistence type="predicted"/>
<comment type="caution">
    <text evidence="1">The sequence shown here is derived from an EMBL/GenBank/DDBJ whole genome shotgun (WGS) entry which is preliminary data.</text>
</comment>
<sequence>MLARPVPVGHALHKDAAEDPNVLCCARASTARFAVKKPVARFSVAGCRIGGMPFVVGWKAVIGTARN</sequence>
<name>A0A562IJP2_MICOL</name>
<dbReference type="AlphaFoldDB" id="A0A562IJP2"/>
<gene>
    <name evidence="1" type="ORF">JD77_06071</name>
</gene>
<dbReference type="EMBL" id="VLKE01000001">
    <property type="protein sequence ID" value="TWH71046.1"/>
    <property type="molecule type" value="Genomic_DNA"/>
</dbReference>
<dbReference type="Proteomes" id="UP000319825">
    <property type="component" value="Unassembled WGS sequence"/>
</dbReference>
<accession>A0A562IJP2</accession>
<organism evidence="1 2">
    <name type="scientific">Micromonospora olivasterospora</name>
    <dbReference type="NCBI Taxonomy" id="1880"/>
    <lineage>
        <taxon>Bacteria</taxon>
        <taxon>Bacillati</taxon>
        <taxon>Actinomycetota</taxon>
        <taxon>Actinomycetes</taxon>
        <taxon>Micromonosporales</taxon>
        <taxon>Micromonosporaceae</taxon>
        <taxon>Micromonospora</taxon>
    </lineage>
</organism>
<protein>
    <submittedName>
        <fullName evidence="1">Uncharacterized protein</fullName>
    </submittedName>
</protein>
<reference evidence="1 2" key="1">
    <citation type="submission" date="2019-07" db="EMBL/GenBank/DDBJ databases">
        <title>R&amp;d 2014.</title>
        <authorList>
            <person name="Klenk H.-P."/>
        </authorList>
    </citation>
    <scope>NUCLEOTIDE SEQUENCE [LARGE SCALE GENOMIC DNA]</scope>
    <source>
        <strain evidence="1 2">DSM 43868</strain>
    </source>
</reference>
<evidence type="ECO:0000313" key="1">
    <source>
        <dbReference type="EMBL" id="TWH71046.1"/>
    </source>
</evidence>
<keyword evidence="2" id="KW-1185">Reference proteome</keyword>